<dbReference type="InterPro" id="IPR049945">
    <property type="entry name" value="AAA_22"/>
</dbReference>
<gene>
    <name evidence="4" type="ORF">A8L45_12875</name>
</gene>
<protein>
    <recommendedName>
        <fullName evidence="3">SPOR domain-containing protein</fullName>
    </recommendedName>
</protein>
<feature type="transmembrane region" description="Helical" evidence="2">
    <location>
        <begin position="235"/>
        <end position="257"/>
    </location>
</feature>
<dbReference type="Gene3D" id="3.40.50.300">
    <property type="entry name" value="P-loop containing nucleotide triphosphate hydrolases"/>
    <property type="match status" value="1"/>
</dbReference>
<evidence type="ECO:0000313" key="4">
    <source>
        <dbReference type="EMBL" id="ODA32360.1"/>
    </source>
</evidence>
<evidence type="ECO:0000313" key="5">
    <source>
        <dbReference type="Proteomes" id="UP000094936"/>
    </source>
</evidence>
<dbReference type="SUPFAM" id="SSF110997">
    <property type="entry name" value="Sporulation related repeat"/>
    <property type="match status" value="1"/>
</dbReference>
<evidence type="ECO:0000256" key="1">
    <source>
        <dbReference type="SAM" id="MobiDB-lite"/>
    </source>
</evidence>
<dbReference type="Proteomes" id="UP000094936">
    <property type="component" value="Unassembled WGS sequence"/>
</dbReference>
<evidence type="ECO:0000256" key="2">
    <source>
        <dbReference type="SAM" id="Phobius"/>
    </source>
</evidence>
<dbReference type="PANTHER" id="PTHR35894">
    <property type="entry name" value="GENERAL SECRETION PATHWAY PROTEIN A-RELATED"/>
    <property type="match status" value="1"/>
</dbReference>
<dbReference type="InterPro" id="IPR007730">
    <property type="entry name" value="SPOR-like_dom"/>
</dbReference>
<dbReference type="RefSeq" id="WP_068902895.1">
    <property type="nucleotide sequence ID" value="NZ_JBHUIF010000006.1"/>
</dbReference>
<dbReference type="GO" id="GO:0016887">
    <property type="term" value="F:ATP hydrolysis activity"/>
    <property type="evidence" value="ECO:0007669"/>
    <property type="project" value="InterPro"/>
</dbReference>
<dbReference type="GO" id="GO:0042834">
    <property type="term" value="F:peptidoglycan binding"/>
    <property type="evidence" value="ECO:0007669"/>
    <property type="project" value="InterPro"/>
</dbReference>
<feature type="region of interest" description="Disordered" evidence="1">
    <location>
        <begin position="286"/>
        <end position="373"/>
    </location>
</feature>
<dbReference type="PANTHER" id="PTHR35894:SF7">
    <property type="entry name" value="GENERAL SECRETION PATHWAY PROTEIN A-RELATED"/>
    <property type="match status" value="1"/>
</dbReference>
<dbReference type="AlphaFoldDB" id="A0A1C3EGK4"/>
<keyword evidence="2" id="KW-0472">Membrane</keyword>
<dbReference type="Pfam" id="PF13401">
    <property type="entry name" value="AAA_22"/>
    <property type="match status" value="1"/>
</dbReference>
<proteinExistence type="predicted"/>
<dbReference type="PROSITE" id="PS51724">
    <property type="entry name" value="SPOR"/>
    <property type="match status" value="1"/>
</dbReference>
<feature type="compositionally biased region" description="Polar residues" evidence="1">
    <location>
        <begin position="337"/>
        <end position="358"/>
    </location>
</feature>
<feature type="compositionally biased region" description="Low complexity" evidence="1">
    <location>
        <begin position="286"/>
        <end position="311"/>
    </location>
</feature>
<comment type="caution">
    <text evidence="4">The sequence shown here is derived from an EMBL/GenBank/DDBJ whole genome shotgun (WGS) entry which is preliminary data.</text>
</comment>
<feature type="domain" description="SPOR" evidence="3">
    <location>
        <begin position="531"/>
        <end position="609"/>
    </location>
</feature>
<dbReference type="Gene3D" id="3.30.70.1070">
    <property type="entry name" value="Sporulation related repeat"/>
    <property type="match status" value="1"/>
</dbReference>
<dbReference type="InterPro" id="IPR052026">
    <property type="entry name" value="ExeA_AAA_ATPase_DNA-bind"/>
</dbReference>
<keyword evidence="2" id="KW-0812">Transmembrane</keyword>
<evidence type="ECO:0000259" key="3">
    <source>
        <dbReference type="PROSITE" id="PS51724"/>
    </source>
</evidence>
<accession>A0A1C3EGK4</accession>
<reference evidence="4 5" key="1">
    <citation type="submission" date="2016-05" db="EMBL/GenBank/DDBJ databases">
        <title>Genomic Taxonomy of the Vibrionaceae.</title>
        <authorList>
            <person name="Gomez-Gil B."/>
            <person name="Enciso-Ibarra J."/>
        </authorList>
    </citation>
    <scope>NUCLEOTIDE SEQUENCE [LARGE SCALE GENOMIC DNA]</scope>
    <source>
        <strain evidence="4 5">CAIM 1920</strain>
    </source>
</reference>
<keyword evidence="2" id="KW-1133">Transmembrane helix</keyword>
<dbReference type="InterPro" id="IPR027417">
    <property type="entry name" value="P-loop_NTPase"/>
</dbReference>
<dbReference type="Pfam" id="PF05036">
    <property type="entry name" value="SPOR"/>
    <property type="match status" value="1"/>
</dbReference>
<dbReference type="SUPFAM" id="SSF52540">
    <property type="entry name" value="P-loop containing nucleoside triphosphate hydrolases"/>
    <property type="match status" value="1"/>
</dbReference>
<dbReference type="InterPro" id="IPR036680">
    <property type="entry name" value="SPOR-like_sf"/>
</dbReference>
<dbReference type="STRING" id="1080227.A8L45_12875"/>
<feature type="compositionally biased region" description="Low complexity" evidence="1">
    <location>
        <begin position="359"/>
        <end position="372"/>
    </location>
</feature>
<organism evidence="4 5">
    <name type="scientific">Veronia pacifica</name>
    <dbReference type="NCBI Taxonomy" id="1080227"/>
    <lineage>
        <taxon>Bacteria</taxon>
        <taxon>Pseudomonadati</taxon>
        <taxon>Pseudomonadota</taxon>
        <taxon>Gammaproteobacteria</taxon>
        <taxon>Vibrionales</taxon>
        <taxon>Vibrionaceae</taxon>
        <taxon>Veronia</taxon>
    </lineage>
</organism>
<keyword evidence="5" id="KW-1185">Reference proteome</keyword>
<sequence>MTNTNEMTSLELDSQVQLLSRIQFLTRFSSNLLKIAGETGSGKSWLSERYLESWASEPVQALLICNQQQKEHQHRSFILSQLARDVVFNEHDSLLQSLQHMIEDRSCHLLVVIDDAHLLSDTLVGELWAVVQEAQQRQNWQINVLLFGEVGKLTGEFARFSTTQGVSPLTLEISPLSDSERDMFIDVMMINRQLDASQRRKIRQDAQSLPSIPGALKGLGRQETTAMKDNKDTPLWPLMILALFLIVIGAGAVWWFWPQPEQEQKNNALIPQGIDELTAFVEKLNQTNNSSSGNNQQNDALQNAQDTADQTPDASGNTVSRSDDSSVNRAGGEGQTVGRQTDTTGTLSVSNPTSASQENTATTGNNTASSGTLDATTTGIGLAVGSGQTSSGNIGLAGSSGNYTSQSGGVTSSGAIVTSPGEQGTVRREAVYVSADQQSDDNAELPPQLALEGVTVGTGGDQNKRIVVPDLVVDAIIDQQAAGSDGTSAVNNLLPELANAVRDDVTQNQNTSVRPVRQGFSTKLSNQALLTVNDNRYALQLAALQSREAVDNFVTEYNLSDKVRVYETRRNGDPWFMVLLGDYPSVSEARKAGLILPDDIQSLSPWAKAFSQIHQEIRRVN</sequence>
<name>A0A1C3EGK4_9GAMM</name>
<dbReference type="EMBL" id="LYBM01000023">
    <property type="protein sequence ID" value="ODA32360.1"/>
    <property type="molecule type" value="Genomic_DNA"/>
</dbReference>